<protein>
    <submittedName>
        <fullName evidence="2">Aminodeoxychorismate synthase component 1</fullName>
        <ecNumber evidence="2">2.6.1.85</ecNumber>
    </submittedName>
</protein>
<organism evidence="2 3">
    <name type="scientific">Bacteroides cellulosilyticus</name>
    <dbReference type="NCBI Taxonomy" id="246787"/>
    <lineage>
        <taxon>Bacteria</taxon>
        <taxon>Pseudomonadati</taxon>
        <taxon>Bacteroidota</taxon>
        <taxon>Bacteroidia</taxon>
        <taxon>Bacteroidales</taxon>
        <taxon>Bacteroidaceae</taxon>
        <taxon>Bacteroides</taxon>
    </lineage>
</organism>
<dbReference type="PANTHER" id="PTHR11236:SF50">
    <property type="entry name" value="AMINODEOXYCHORISMATE SYNTHASE COMPONENT 1"/>
    <property type="match status" value="1"/>
</dbReference>
<evidence type="ECO:0000313" key="3">
    <source>
        <dbReference type="Proteomes" id="UP000061809"/>
    </source>
</evidence>
<dbReference type="Proteomes" id="UP000061809">
    <property type="component" value="Chromosome"/>
</dbReference>
<dbReference type="InterPro" id="IPR005801">
    <property type="entry name" value="ADC_synthase"/>
</dbReference>
<dbReference type="Pfam" id="PF00425">
    <property type="entry name" value="Chorismate_bind"/>
    <property type="match status" value="1"/>
</dbReference>
<feature type="domain" description="Chorismate-utilising enzyme C-terminal" evidence="1">
    <location>
        <begin position="84"/>
        <end position="328"/>
    </location>
</feature>
<dbReference type="EC" id="2.6.1.85" evidence="2"/>
<dbReference type="InterPro" id="IPR015890">
    <property type="entry name" value="Chorismate_C"/>
</dbReference>
<proteinExistence type="predicted"/>
<dbReference type="RefSeq" id="WP_029428117.1">
    <property type="nucleotide sequence ID" value="NZ_CP012801.1"/>
</dbReference>
<sequence>MKLYSKQEAIARMNMLAGCSKSFVFLIDYSQEQVYVEETAEVSPEELIYNLNGFTNEAVAGLTDELLPESLPEQIEWISQPVSFQEYSRAFGYVKKNILAGNSFLTNLTCRTPVQTNLTLKDIYCNSRALYKVWVKNRFVVFSPEIFVRIKKGTISSYPMKGTIDATLPDAVQTLMNDGKEAAEHATIVDLIRNDLSIVASHVRVERYRYIDVLQTNRGPILQTSSEICGELPEDYKRQLGDILFSMLPAGSITGAPKKKTMQIIREAEGYERGFYTGITGYFDGDNMDSAVMIRFVEQEADGMYFKSGGGITFKSDARSEYEEMKQKIYVPIY</sequence>
<dbReference type="PATRIC" id="fig|246787.4.peg.5567"/>
<evidence type="ECO:0000313" key="2">
    <source>
        <dbReference type="EMBL" id="ALJ62594.1"/>
    </source>
</evidence>
<keyword evidence="2" id="KW-0808">Transferase</keyword>
<dbReference type="EMBL" id="CP012801">
    <property type="protein sequence ID" value="ALJ62594.1"/>
    <property type="molecule type" value="Genomic_DNA"/>
</dbReference>
<dbReference type="Gene3D" id="3.60.120.10">
    <property type="entry name" value="Anthranilate synthase"/>
    <property type="match status" value="1"/>
</dbReference>
<dbReference type="KEGG" id="bcel:BcellWH2_05394"/>
<dbReference type="GO" id="GO:0046820">
    <property type="term" value="F:4-amino-4-deoxychorismate synthase activity"/>
    <property type="evidence" value="ECO:0007669"/>
    <property type="project" value="UniProtKB-EC"/>
</dbReference>
<dbReference type="AlphaFoldDB" id="A0A0P0G6E1"/>
<accession>A0A0P0G6E1</accession>
<dbReference type="GO" id="GO:0000162">
    <property type="term" value="P:L-tryptophan biosynthetic process"/>
    <property type="evidence" value="ECO:0007669"/>
    <property type="project" value="TreeGrafter"/>
</dbReference>
<reference evidence="2 3" key="1">
    <citation type="journal article" date="2015" name="Science">
        <title>Genetic determinants of in vivo fitness and diet responsiveness in multiple human gut Bacteroides.</title>
        <authorList>
            <person name="Wu M."/>
            <person name="McNulty N.P."/>
            <person name="Rodionov D.A."/>
            <person name="Khoroshkin M.S."/>
            <person name="Griffin N.W."/>
            <person name="Cheng J."/>
            <person name="Latreille P."/>
            <person name="Kerstetter R.A."/>
            <person name="Terrapon N."/>
            <person name="Henrissat B."/>
            <person name="Osterman A.L."/>
            <person name="Gordon J.I."/>
        </authorList>
    </citation>
    <scope>NUCLEOTIDE SEQUENCE [LARGE SCALE GENOMIC DNA]</scope>
    <source>
        <strain evidence="2 3">WH2</strain>
    </source>
</reference>
<dbReference type="PRINTS" id="PR00095">
    <property type="entry name" value="ANTSNTHASEI"/>
</dbReference>
<gene>
    <name evidence="2" type="primary">pabB</name>
    <name evidence="2" type="ORF">BcellWH2_05394</name>
</gene>
<dbReference type="NCBIfam" id="NF005486">
    <property type="entry name" value="PRK07093.1"/>
    <property type="match status" value="1"/>
</dbReference>
<dbReference type="PANTHER" id="PTHR11236">
    <property type="entry name" value="AMINOBENZOATE/ANTHRANILATE SYNTHASE"/>
    <property type="match status" value="1"/>
</dbReference>
<evidence type="ECO:0000259" key="1">
    <source>
        <dbReference type="Pfam" id="PF00425"/>
    </source>
</evidence>
<dbReference type="InterPro" id="IPR019999">
    <property type="entry name" value="Anth_synth_I-like"/>
</dbReference>
<dbReference type="SUPFAM" id="SSF56322">
    <property type="entry name" value="ADC synthase"/>
    <property type="match status" value="1"/>
</dbReference>
<keyword evidence="2" id="KW-0032">Aminotransferase</keyword>
<name>A0A0P0G6E1_9BACE</name>